<proteinExistence type="predicted"/>
<dbReference type="Proteomes" id="UP000267096">
    <property type="component" value="Unassembled WGS sequence"/>
</dbReference>
<name>A0A3P6QAP5_ANISI</name>
<dbReference type="EMBL" id="UYRR01017882">
    <property type="protein sequence ID" value="VDK29131.1"/>
    <property type="molecule type" value="Genomic_DNA"/>
</dbReference>
<evidence type="ECO:0000313" key="2">
    <source>
        <dbReference type="Proteomes" id="UP000267096"/>
    </source>
</evidence>
<dbReference type="InterPro" id="IPR001680">
    <property type="entry name" value="WD40_rpt"/>
</dbReference>
<dbReference type="Gene3D" id="2.130.10.10">
    <property type="entry name" value="YVTN repeat-like/Quinoprotein amine dehydrogenase"/>
    <property type="match status" value="1"/>
</dbReference>
<evidence type="ECO:0000313" key="1">
    <source>
        <dbReference type="EMBL" id="VDK29131.1"/>
    </source>
</evidence>
<organism evidence="1 2">
    <name type="scientific">Anisakis simplex</name>
    <name type="common">Herring worm</name>
    <dbReference type="NCBI Taxonomy" id="6269"/>
    <lineage>
        <taxon>Eukaryota</taxon>
        <taxon>Metazoa</taxon>
        <taxon>Ecdysozoa</taxon>
        <taxon>Nematoda</taxon>
        <taxon>Chromadorea</taxon>
        <taxon>Rhabditida</taxon>
        <taxon>Spirurina</taxon>
        <taxon>Ascaridomorpha</taxon>
        <taxon>Ascaridoidea</taxon>
        <taxon>Anisakidae</taxon>
        <taxon>Anisakis</taxon>
        <taxon>Anisakis simplex complex</taxon>
    </lineage>
</organism>
<dbReference type="Pfam" id="PF00400">
    <property type="entry name" value="WD40"/>
    <property type="match status" value="1"/>
</dbReference>
<dbReference type="OrthoDB" id="311712at2759"/>
<dbReference type="AlphaFoldDB" id="A0A3P6QAP5"/>
<dbReference type="SUPFAM" id="SSF50978">
    <property type="entry name" value="WD40 repeat-like"/>
    <property type="match status" value="1"/>
</dbReference>
<keyword evidence="2" id="KW-1185">Reference proteome</keyword>
<gene>
    <name evidence="1" type="ORF">ASIM_LOCUS7415</name>
</gene>
<protein>
    <submittedName>
        <fullName evidence="1">Uncharacterized protein</fullName>
    </submittedName>
</protein>
<accession>A0A3P6QAP5</accession>
<sequence>MQSIPAHLQKMCCVVWHPIDPYCFVTTSADGYIKMWNFGDLSKPRHSIGVLPAPVWKLKFSFDGEEFASIPLPQRGIQSSKNTLNVWRTGELDNAQAMKVIFIIIY</sequence>
<reference evidence="1 2" key="1">
    <citation type="submission" date="2018-11" db="EMBL/GenBank/DDBJ databases">
        <authorList>
            <consortium name="Pathogen Informatics"/>
        </authorList>
    </citation>
    <scope>NUCLEOTIDE SEQUENCE [LARGE SCALE GENOMIC DNA]</scope>
</reference>
<dbReference type="InterPro" id="IPR015943">
    <property type="entry name" value="WD40/YVTN_repeat-like_dom_sf"/>
</dbReference>
<dbReference type="InterPro" id="IPR036322">
    <property type="entry name" value="WD40_repeat_dom_sf"/>
</dbReference>